<organism evidence="2 3">
    <name type="scientific">Chitinophaga solisilvae</name>
    <dbReference type="NCBI Taxonomy" id="1233460"/>
    <lineage>
        <taxon>Bacteria</taxon>
        <taxon>Pseudomonadati</taxon>
        <taxon>Bacteroidota</taxon>
        <taxon>Chitinophagia</taxon>
        <taxon>Chitinophagales</taxon>
        <taxon>Chitinophagaceae</taxon>
        <taxon>Chitinophaga</taxon>
    </lineage>
</organism>
<protein>
    <submittedName>
        <fullName evidence="2">DUF4397 domain-containing protein</fullName>
    </submittedName>
</protein>
<gene>
    <name evidence="2" type="ORF">ECE50_029875</name>
</gene>
<evidence type="ECO:0000259" key="1">
    <source>
        <dbReference type="Pfam" id="PF14344"/>
    </source>
</evidence>
<name>A0A3S1BK60_9BACT</name>
<evidence type="ECO:0000313" key="2">
    <source>
        <dbReference type="EMBL" id="NSL91069.1"/>
    </source>
</evidence>
<sequence length="241" mass="26716">MLTKKNRVWAIAALLGGVIGFSACLKQKDYGPPRIPYTAAIINAAWNPSSLDIFKNGSKMNSNPYQMSASSPFQDYSGKYTFSFRTTKGIGLDSVSRQFDSTKFYTMIGYNDLSGAFAVRYQQEDFSQLSNAKVNVRFLNLSTNVGAVDLYINKKKVASSVTFSPVNDWLSLAPYNNMVDYHVTFAGKDSIIAKGTSRVSSSDTEVMFNTGYAYTIYLSGRKDSTGDNKLKLYYLSHTSGY</sequence>
<dbReference type="InterPro" id="IPR025510">
    <property type="entry name" value="DUF4397"/>
</dbReference>
<dbReference type="Proteomes" id="UP000281028">
    <property type="component" value="Unassembled WGS sequence"/>
</dbReference>
<comment type="caution">
    <text evidence="2">The sequence shown here is derived from an EMBL/GenBank/DDBJ whole genome shotgun (WGS) entry which is preliminary data.</text>
</comment>
<dbReference type="Pfam" id="PF14344">
    <property type="entry name" value="DUF4397"/>
    <property type="match status" value="1"/>
</dbReference>
<dbReference type="AlphaFoldDB" id="A0A3S1BK60"/>
<dbReference type="EMBL" id="RIAR02000001">
    <property type="protein sequence ID" value="NSL91069.1"/>
    <property type="molecule type" value="Genomic_DNA"/>
</dbReference>
<dbReference type="RefSeq" id="WP_127039272.1">
    <property type="nucleotide sequence ID" value="NZ_JAABOK010000010.1"/>
</dbReference>
<reference evidence="2" key="1">
    <citation type="submission" date="2020-05" db="EMBL/GenBank/DDBJ databases">
        <title>Chitinophaga laudate sp. nov., isolated from a tropical peat swamp.</title>
        <authorList>
            <person name="Goh C.B.S."/>
            <person name="Lee M.S."/>
            <person name="Parimannan S."/>
            <person name="Pasbakhsh P."/>
            <person name="Yule C.M."/>
            <person name="Rajandas H."/>
            <person name="Loke S."/>
            <person name="Croft L."/>
            <person name="Tan J.B.L."/>
        </authorList>
    </citation>
    <scope>NUCLEOTIDE SEQUENCE</scope>
    <source>
        <strain evidence="2">Mgbs1</strain>
    </source>
</reference>
<dbReference type="OrthoDB" id="652342at2"/>
<dbReference type="PROSITE" id="PS51257">
    <property type="entry name" value="PROKAR_LIPOPROTEIN"/>
    <property type="match status" value="1"/>
</dbReference>
<proteinExistence type="predicted"/>
<keyword evidence="3" id="KW-1185">Reference proteome</keyword>
<feature type="domain" description="DUF4397" evidence="1">
    <location>
        <begin position="41"/>
        <end position="151"/>
    </location>
</feature>
<accession>A0A3S1BK60</accession>
<evidence type="ECO:0000313" key="3">
    <source>
        <dbReference type="Proteomes" id="UP000281028"/>
    </source>
</evidence>